<dbReference type="EMBL" id="OC854614">
    <property type="protein sequence ID" value="CAD7619741.1"/>
    <property type="molecule type" value="Genomic_DNA"/>
</dbReference>
<dbReference type="EMBL" id="CAJPIZ010000039">
    <property type="protein sequence ID" value="CAG2100171.1"/>
    <property type="molecule type" value="Genomic_DNA"/>
</dbReference>
<dbReference type="OrthoDB" id="3649325at2759"/>
<dbReference type="GO" id="GO:0006646">
    <property type="term" value="P:phosphatidylethanolamine biosynthetic process"/>
    <property type="evidence" value="ECO:0007669"/>
    <property type="project" value="TreeGrafter"/>
</dbReference>
<comment type="similarity">
    <text evidence="3">Belongs to the choline/ethanolamine kinase family.</text>
</comment>
<protein>
    <submittedName>
        <fullName evidence="4">Uncharacterized protein</fullName>
    </submittedName>
</protein>
<keyword evidence="1" id="KW-0443">Lipid metabolism</keyword>
<keyword evidence="2" id="KW-1208">Phospholipid metabolism</keyword>
<dbReference type="AlphaFoldDB" id="A0A7R9PT85"/>
<evidence type="ECO:0000256" key="1">
    <source>
        <dbReference type="ARBA" id="ARBA00023209"/>
    </source>
</evidence>
<evidence type="ECO:0000313" key="4">
    <source>
        <dbReference type="EMBL" id="CAD7619741.1"/>
    </source>
</evidence>
<dbReference type="SUPFAM" id="SSF56112">
    <property type="entry name" value="Protein kinase-like (PK-like)"/>
    <property type="match status" value="2"/>
</dbReference>
<dbReference type="PANTHER" id="PTHR22603">
    <property type="entry name" value="CHOLINE/ETHANOALAMINE KINASE"/>
    <property type="match status" value="1"/>
</dbReference>
<reference evidence="4" key="1">
    <citation type="submission" date="2020-11" db="EMBL/GenBank/DDBJ databases">
        <authorList>
            <person name="Tran Van P."/>
        </authorList>
    </citation>
    <scope>NUCLEOTIDE SEQUENCE</scope>
</reference>
<name>A0A7R9PT85_9ACAR</name>
<dbReference type="GO" id="GO:0005737">
    <property type="term" value="C:cytoplasm"/>
    <property type="evidence" value="ECO:0007669"/>
    <property type="project" value="TreeGrafter"/>
</dbReference>
<evidence type="ECO:0000256" key="3">
    <source>
        <dbReference type="ARBA" id="ARBA00038211"/>
    </source>
</evidence>
<accession>A0A7R9PT85</accession>
<dbReference type="Pfam" id="PF01633">
    <property type="entry name" value="Choline_kinase"/>
    <property type="match status" value="2"/>
</dbReference>
<organism evidence="4">
    <name type="scientific">Medioppia subpectinata</name>
    <dbReference type="NCBI Taxonomy" id="1979941"/>
    <lineage>
        <taxon>Eukaryota</taxon>
        <taxon>Metazoa</taxon>
        <taxon>Ecdysozoa</taxon>
        <taxon>Arthropoda</taxon>
        <taxon>Chelicerata</taxon>
        <taxon>Arachnida</taxon>
        <taxon>Acari</taxon>
        <taxon>Acariformes</taxon>
        <taxon>Sarcoptiformes</taxon>
        <taxon>Oribatida</taxon>
        <taxon>Brachypylina</taxon>
        <taxon>Oppioidea</taxon>
        <taxon>Oppiidae</taxon>
        <taxon>Medioppia</taxon>
    </lineage>
</organism>
<dbReference type="GO" id="GO:0004103">
    <property type="term" value="F:choline kinase activity"/>
    <property type="evidence" value="ECO:0007669"/>
    <property type="project" value="TreeGrafter"/>
</dbReference>
<sequence>MRGKEGKTRLNHSIPHMHYWILCPHESTLHVIQRVENNGKNGCNQWSHPHPCGRTRPAIPVSPELERELTPYDYRRELQWLRRVLPECGSPVVFAHNDLTYSNILIPDDPLAFEDGLLAIDYEFAAYNYRGFDFGSHVMQSATRLTPIEFNTDYPYFRVDFDAYPTDEEKRHFVCHYIKHSPDLSAGKETEDQLIREADYNSLVAHLIWAVRQARTSQQAFGYWFLQPNYLTWLLTYINFIFIISGGYSNQIYYCSLPEGREPVANEPKHVLLRLYGIGTTIPGDDYKVTDSLITLLLSERGLGPKLYGVFPGGRLEEFIPVTPELKDRELMAKIAKKLAAIHTLDVPIDKQPDFLFTTMEKWVTEVLTPTGSDAPTQRYPRPELERKMTTYDYRRELRWLRRVLPECGSPVVFTHNDLAPGNVLICDDPLAYGGGDGLLIIDYEWAAYNHRGFDFATHFTEHLYDYSAPDYPYSRVDFDAYPTDEEKRHFMCHYIKYSPDLSAGRKTEDQLIREADYYSLVAHLIWSLWAVRQARTSQQAFGELEG</sequence>
<dbReference type="Gene3D" id="3.30.200.20">
    <property type="entry name" value="Phosphorylase Kinase, domain 1"/>
    <property type="match status" value="1"/>
</dbReference>
<proteinExistence type="inferred from homology"/>
<dbReference type="PANTHER" id="PTHR22603:SF93">
    <property type="entry name" value="RE24176P"/>
    <property type="match status" value="1"/>
</dbReference>
<evidence type="ECO:0000313" key="5">
    <source>
        <dbReference type="Proteomes" id="UP000759131"/>
    </source>
</evidence>
<keyword evidence="1" id="KW-0444">Lipid biosynthesis</keyword>
<evidence type="ECO:0000256" key="2">
    <source>
        <dbReference type="ARBA" id="ARBA00023264"/>
    </source>
</evidence>
<dbReference type="Gene3D" id="3.90.1200.10">
    <property type="match status" value="2"/>
</dbReference>
<dbReference type="InterPro" id="IPR011009">
    <property type="entry name" value="Kinase-like_dom_sf"/>
</dbReference>
<dbReference type="GO" id="GO:0004305">
    <property type="term" value="F:ethanolamine kinase activity"/>
    <property type="evidence" value="ECO:0007669"/>
    <property type="project" value="TreeGrafter"/>
</dbReference>
<keyword evidence="1" id="KW-0594">Phospholipid biosynthesis</keyword>
<gene>
    <name evidence="4" type="ORF">OSB1V03_LOCUS240</name>
</gene>
<keyword evidence="5" id="KW-1185">Reference proteome</keyword>
<dbReference type="Proteomes" id="UP000759131">
    <property type="component" value="Unassembled WGS sequence"/>
</dbReference>